<sequence length="166" mass="18240">MAGVLCYLKRDSGARETRYLHWVVARDDDEGGHEAVRPNLSRARRRSTRNSTQVGDLPVTAIVIHCVAKAASINRSAQLFHSSSSSSSSGGISFSLPGSRELRKLVCPGVCMLLEHEPRPIGAVFISTVVPLFYVRSHMFSLPCALYFRKLAVLNVELFSSPANPR</sequence>
<name>A0ABD2XJG1_9HYME</name>
<dbReference type="AlphaFoldDB" id="A0ABD2XJG1"/>
<evidence type="ECO:0000256" key="1">
    <source>
        <dbReference type="SAM" id="MobiDB-lite"/>
    </source>
</evidence>
<dbReference type="EMBL" id="JBJJXI010000021">
    <property type="protein sequence ID" value="KAL3405332.1"/>
    <property type="molecule type" value="Genomic_DNA"/>
</dbReference>
<accession>A0ABD2XJG1</accession>
<dbReference type="Proteomes" id="UP001627154">
    <property type="component" value="Unassembled WGS sequence"/>
</dbReference>
<reference evidence="2 3" key="1">
    <citation type="journal article" date="2024" name="bioRxiv">
        <title>A reference genome for Trichogramma kaykai: A tiny desert-dwelling parasitoid wasp with competing sex-ratio distorters.</title>
        <authorList>
            <person name="Culotta J."/>
            <person name="Lindsey A.R."/>
        </authorList>
    </citation>
    <scope>NUCLEOTIDE SEQUENCE [LARGE SCALE GENOMIC DNA]</scope>
    <source>
        <strain evidence="2 3">KSX58</strain>
    </source>
</reference>
<evidence type="ECO:0000313" key="3">
    <source>
        <dbReference type="Proteomes" id="UP001627154"/>
    </source>
</evidence>
<feature type="region of interest" description="Disordered" evidence="1">
    <location>
        <begin position="31"/>
        <end position="51"/>
    </location>
</feature>
<keyword evidence="3" id="KW-1185">Reference proteome</keyword>
<proteinExistence type="predicted"/>
<organism evidence="2 3">
    <name type="scientific">Trichogramma kaykai</name>
    <dbReference type="NCBI Taxonomy" id="54128"/>
    <lineage>
        <taxon>Eukaryota</taxon>
        <taxon>Metazoa</taxon>
        <taxon>Ecdysozoa</taxon>
        <taxon>Arthropoda</taxon>
        <taxon>Hexapoda</taxon>
        <taxon>Insecta</taxon>
        <taxon>Pterygota</taxon>
        <taxon>Neoptera</taxon>
        <taxon>Endopterygota</taxon>
        <taxon>Hymenoptera</taxon>
        <taxon>Apocrita</taxon>
        <taxon>Proctotrupomorpha</taxon>
        <taxon>Chalcidoidea</taxon>
        <taxon>Trichogrammatidae</taxon>
        <taxon>Trichogramma</taxon>
    </lineage>
</organism>
<comment type="caution">
    <text evidence="2">The sequence shown here is derived from an EMBL/GenBank/DDBJ whole genome shotgun (WGS) entry which is preliminary data.</text>
</comment>
<gene>
    <name evidence="2" type="ORF">TKK_002356</name>
</gene>
<evidence type="ECO:0000313" key="2">
    <source>
        <dbReference type="EMBL" id="KAL3405332.1"/>
    </source>
</evidence>
<protein>
    <submittedName>
        <fullName evidence="2">Uncharacterized protein</fullName>
    </submittedName>
</protein>